<protein>
    <recommendedName>
        <fullName evidence="3">DUF4391 domain-containing protein</fullName>
    </recommendedName>
</protein>
<dbReference type="RefSeq" id="WP_274992796.1">
    <property type="nucleotide sequence ID" value="NZ_JAJQQP010000003.1"/>
</dbReference>
<comment type="caution">
    <text evidence="1">The sequence shown here is derived from an EMBL/GenBank/DDBJ whole genome shotgun (WGS) entry which is preliminary data.</text>
</comment>
<dbReference type="Proteomes" id="UP001183585">
    <property type="component" value="Unassembled WGS sequence"/>
</dbReference>
<evidence type="ECO:0000313" key="2">
    <source>
        <dbReference type="Proteomes" id="UP001183585"/>
    </source>
</evidence>
<evidence type="ECO:0000313" key="1">
    <source>
        <dbReference type="EMBL" id="MDR7384407.1"/>
    </source>
</evidence>
<proteinExistence type="predicted"/>
<dbReference type="InterPro" id="IPR025503">
    <property type="entry name" value="DUF4391"/>
</dbReference>
<sequence length="254" mass="27470">MTAELIDLPGLLALPVAATRQTHRLTKKDIAAQWDESPADARLLTKVIAQATIVGVLSPQTIGVRGFADDDHRVDMIPVLEVQLVERAKQPDRIRAAELLHRSMPRPAIIGLVVPDGGTHLSLALTRLSKTEEGRSVIEVSITVPIEDLAPETVRVGRLAQTDLAALHRDLVRTVAANGKPASVALTAAEAVALRQRLAALDAELVAVVRDAGREKNMQRRIDLNTRAKSLRTEIDSVRGSLYAASTPKQEAQQ</sequence>
<dbReference type="EMBL" id="JAVDYE010000001">
    <property type="protein sequence ID" value="MDR7384407.1"/>
    <property type="molecule type" value="Genomic_DNA"/>
</dbReference>
<name>A0ABU2CTD6_9MICO</name>
<dbReference type="Pfam" id="PF14335">
    <property type="entry name" value="DUF4391"/>
    <property type="match status" value="1"/>
</dbReference>
<reference evidence="1 2" key="1">
    <citation type="submission" date="2023-07" db="EMBL/GenBank/DDBJ databases">
        <title>Sequencing the genomes of 1000 actinobacteria strains.</title>
        <authorList>
            <person name="Klenk H.-P."/>
        </authorList>
    </citation>
    <scope>NUCLEOTIDE SEQUENCE [LARGE SCALE GENOMIC DNA]</scope>
    <source>
        <strain evidence="1 2">DSM 45554</strain>
    </source>
</reference>
<evidence type="ECO:0008006" key="3">
    <source>
        <dbReference type="Google" id="ProtNLM"/>
    </source>
</evidence>
<organism evidence="1 2">
    <name type="scientific">Promicromonospora iranensis</name>
    <dbReference type="NCBI Taxonomy" id="1105144"/>
    <lineage>
        <taxon>Bacteria</taxon>
        <taxon>Bacillati</taxon>
        <taxon>Actinomycetota</taxon>
        <taxon>Actinomycetes</taxon>
        <taxon>Micrococcales</taxon>
        <taxon>Promicromonosporaceae</taxon>
        <taxon>Promicromonospora</taxon>
    </lineage>
</organism>
<gene>
    <name evidence="1" type="ORF">J2S48_003922</name>
</gene>
<keyword evidence="2" id="KW-1185">Reference proteome</keyword>
<accession>A0ABU2CTD6</accession>